<organism evidence="1 2">
    <name type="scientific">Brachionus plicatilis</name>
    <name type="common">Marine rotifer</name>
    <name type="synonym">Brachionus muelleri</name>
    <dbReference type="NCBI Taxonomy" id="10195"/>
    <lineage>
        <taxon>Eukaryota</taxon>
        <taxon>Metazoa</taxon>
        <taxon>Spiralia</taxon>
        <taxon>Gnathifera</taxon>
        <taxon>Rotifera</taxon>
        <taxon>Eurotatoria</taxon>
        <taxon>Monogononta</taxon>
        <taxon>Pseudotrocha</taxon>
        <taxon>Ploima</taxon>
        <taxon>Brachionidae</taxon>
        <taxon>Brachionus</taxon>
    </lineage>
</organism>
<dbReference type="Gene3D" id="2.60.200.30">
    <property type="entry name" value="Probable inorganic polyphosphate/atp-NAD kinase, domain 2"/>
    <property type="match status" value="1"/>
</dbReference>
<keyword evidence="1" id="KW-0418">Kinase</keyword>
<reference evidence="1 2" key="1">
    <citation type="journal article" date="2018" name="Sci. Rep.">
        <title>Genomic signatures of local adaptation to the degree of environmental predictability in rotifers.</title>
        <authorList>
            <person name="Franch-Gras L."/>
            <person name="Hahn C."/>
            <person name="Garcia-Roger E.M."/>
            <person name="Carmona M.J."/>
            <person name="Serra M."/>
            <person name="Gomez A."/>
        </authorList>
    </citation>
    <scope>NUCLEOTIDE SEQUENCE [LARGE SCALE GENOMIC DNA]</scope>
    <source>
        <strain evidence="1">HYR1</strain>
    </source>
</reference>
<accession>A0A3M7SVF3</accession>
<dbReference type="GO" id="GO:0003951">
    <property type="term" value="F:NAD+ kinase activity"/>
    <property type="evidence" value="ECO:0007669"/>
    <property type="project" value="UniProtKB-EC"/>
</dbReference>
<evidence type="ECO:0000313" key="2">
    <source>
        <dbReference type="Proteomes" id="UP000276133"/>
    </source>
</evidence>
<dbReference type="GO" id="GO:0019674">
    <property type="term" value="P:NAD+ metabolic process"/>
    <property type="evidence" value="ECO:0007669"/>
    <property type="project" value="InterPro"/>
</dbReference>
<name>A0A3M7SVF3_BRAPC</name>
<keyword evidence="1" id="KW-0808">Transferase</keyword>
<sequence length="420" mass="48381">MNVILKKNHGHIASTTINLLLDIKLNLKFFSKHYSSANSSKINFDFSKILVLNKITRYEFEKKRYFSLSEEKLKLKLQERGSNYDRLIEHHNIHYRSLERILAAFKENGIETRVTQRYNYSYDDIHWANCIFSAGGDGTFLLASAKIKSNDKPVIGINTDITSSEGHLLLPKEQSVNFSQTLTKLLNGKFSWLYRARIRIHLEGENVEDEPIEYIEHMEENRQTKLKRQPKNSKNPETKLFRIPTLALNEVFIGEALSARVSYYLMSIDDGPLFRQKSSGIIICTGTGSTSWCYNINKMSVQSVKRIINLVKSKVKNGDNDIPENDDKFVNNITHEFNDSIVFEPDQLRMAYTIRDPVINRIFTNETNRGFAKKLIVQSRCFDACLVIDGSQSYQFNDGSKAVMETLPEDSLKTVLVHRD</sequence>
<dbReference type="Gene3D" id="3.40.50.10330">
    <property type="entry name" value="Probable inorganic polyphosphate/atp-NAD kinase, domain 1"/>
    <property type="match status" value="1"/>
</dbReference>
<keyword evidence="2" id="KW-1185">Reference proteome</keyword>
<dbReference type="InterPro" id="IPR017437">
    <property type="entry name" value="ATP-NAD_kinase_PpnK-typ_C"/>
</dbReference>
<dbReference type="STRING" id="10195.A0A3M7SVF3"/>
<dbReference type="SUPFAM" id="SSF111331">
    <property type="entry name" value="NAD kinase/diacylglycerol kinase-like"/>
    <property type="match status" value="1"/>
</dbReference>
<dbReference type="EMBL" id="REGN01000702">
    <property type="protein sequence ID" value="RNA39811.1"/>
    <property type="molecule type" value="Genomic_DNA"/>
</dbReference>
<dbReference type="PANTHER" id="PTHR13158">
    <property type="match status" value="1"/>
</dbReference>
<dbReference type="GO" id="GO:0005739">
    <property type="term" value="C:mitochondrion"/>
    <property type="evidence" value="ECO:0007669"/>
    <property type="project" value="TreeGrafter"/>
</dbReference>
<protein>
    <submittedName>
        <fullName evidence="1">NAD kinase mitochondrial isoform X2</fullName>
        <ecNumber evidence="1">2.7.1.23</ecNumber>
    </submittedName>
</protein>
<dbReference type="InterPro" id="IPR017438">
    <property type="entry name" value="ATP-NAD_kinase_N"/>
</dbReference>
<dbReference type="PANTHER" id="PTHR13158:SF5">
    <property type="entry name" value="NAD KINASE 2, MITOCHONDRIAL"/>
    <property type="match status" value="1"/>
</dbReference>
<comment type="caution">
    <text evidence="1">The sequence shown here is derived from an EMBL/GenBank/DDBJ whole genome shotgun (WGS) entry which is preliminary data.</text>
</comment>
<dbReference type="EC" id="2.7.1.23" evidence="1"/>
<dbReference type="InterPro" id="IPR016064">
    <property type="entry name" value="NAD/diacylglycerol_kinase_sf"/>
</dbReference>
<dbReference type="Proteomes" id="UP000276133">
    <property type="component" value="Unassembled WGS sequence"/>
</dbReference>
<gene>
    <name evidence="1" type="ORF">BpHYR1_014252</name>
</gene>
<proteinExistence type="predicted"/>
<dbReference type="AlphaFoldDB" id="A0A3M7SVF3"/>
<dbReference type="OrthoDB" id="185618at2759"/>
<evidence type="ECO:0000313" key="1">
    <source>
        <dbReference type="EMBL" id="RNA39811.1"/>
    </source>
</evidence>